<reference evidence="12 13" key="1">
    <citation type="journal article" date="2021" name="Nat. Plants">
        <title>The Taxus genome provides insights into paclitaxel biosynthesis.</title>
        <authorList>
            <person name="Xiong X."/>
            <person name="Gou J."/>
            <person name="Liao Q."/>
            <person name="Li Y."/>
            <person name="Zhou Q."/>
            <person name="Bi G."/>
            <person name="Li C."/>
            <person name="Du R."/>
            <person name="Wang X."/>
            <person name="Sun T."/>
            <person name="Guo L."/>
            <person name="Liang H."/>
            <person name="Lu P."/>
            <person name="Wu Y."/>
            <person name="Zhang Z."/>
            <person name="Ro D.K."/>
            <person name="Shang Y."/>
            <person name="Huang S."/>
            <person name="Yan J."/>
        </authorList>
    </citation>
    <scope>NUCLEOTIDE SEQUENCE [LARGE SCALE GENOMIC DNA]</scope>
    <source>
        <strain evidence="12">Ta-2019</strain>
    </source>
</reference>
<feature type="transmembrane region" description="Helical" evidence="10">
    <location>
        <begin position="636"/>
        <end position="657"/>
    </location>
</feature>
<evidence type="ECO:0000256" key="6">
    <source>
        <dbReference type="ARBA" id="ARBA00022847"/>
    </source>
</evidence>
<evidence type="ECO:0000313" key="12">
    <source>
        <dbReference type="EMBL" id="KAH9311026.1"/>
    </source>
</evidence>
<keyword evidence="8 10" id="KW-0472">Membrane</keyword>
<dbReference type="FunFam" id="1.20.1250.20:FF:000002">
    <property type="entry name" value="Sugar transport protein 13"/>
    <property type="match status" value="1"/>
</dbReference>
<dbReference type="InterPro" id="IPR005828">
    <property type="entry name" value="MFS_sugar_transport-like"/>
</dbReference>
<dbReference type="InterPro" id="IPR044778">
    <property type="entry name" value="MFS_STP/MST-like_plant"/>
</dbReference>
<dbReference type="SUPFAM" id="SSF103473">
    <property type="entry name" value="MFS general substrate transporter"/>
    <property type="match status" value="2"/>
</dbReference>
<keyword evidence="7 10" id="KW-1133">Transmembrane helix</keyword>
<comment type="similarity">
    <text evidence="2">Belongs to the major facilitator superfamily. Sugar transporter (TC 2.A.1.1) family.</text>
</comment>
<dbReference type="PANTHER" id="PTHR23500:SF30">
    <property type="entry name" value="SUGAR TRANSPORT PROTEIN 3"/>
    <property type="match status" value="1"/>
</dbReference>
<dbReference type="EMBL" id="JAHRHJ020000006">
    <property type="protein sequence ID" value="KAH9311026.1"/>
    <property type="molecule type" value="Genomic_DNA"/>
</dbReference>
<dbReference type="Gene3D" id="1.20.1250.20">
    <property type="entry name" value="MFS general substrate transporter like domains"/>
    <property type="match status" value="2"/>
</dbReference>
<evidence type="ECO:0000256" key="3">
    <source>
        <dbReference type="ARBA" id="ARBA00022448"/>
    </source>
</evidence>
<evidence type="ECO:0000256" key="1">
    <source>
        <dbReference type="ARBA" id="ARBA00004141"/>
    </source>
</evidence>
<dbReference type="CDD" id="cd17361">
    <property type="entry name" value="MFS_STP"/>
    <property type="match status" value="2"/>
</dbReference>
<feature type="transmembrane region" description="Helical" evidence="10">
    <location>
        <begin position="360"/>
        <end position="384"/>
    </location>
</feature>
<feature type="region of interest" description="Disordered" evidence="9">
    <location>
        <begin position="1"/>
        <end position="22"/>
    </location>
</feature>
<feature type="transmembrane region" description="Helical" evidence="10">
    <location>
        <begin position="606"/>
        <end position="624"/>
    </location>
</feature>
<dbReference type="OMA" id="FICYVAN"/>
<feature type="transmembrane region" description="Helical" evidence="10">
    <location>
        <begin position="149"/>
        <end position="170"/>
    </location>
</feature>
<organism evidence="12 13">
    <name type="scientific">Taxus chinensis</name>
    <name type="common">Chinese yew</name>
    <name type="synonym">Taxus wallichiana var. chinensis</name>
    <dbReference type="NCBI Taxonomy" id="29808"/>
    <lineage>
        <taxon>Eukaryota</taxon>
        <taxon>Viridiplantae</taxon>
        <taxon>Streptophyta</taxon>
        <taxon>Embryophyta</taxon>
        <taxon>Tracheophyta</taxon>
        <taxon>Spermatophyta</taxon>
        <taxon>Pinopsida</taxon>
        <taxon>Pinidae</taxon>
        <taxon>Conifers II</taxon>
        <taxon>Cupressales</taxon>
        <taxon>Taxaceae</taxon>
        <taxon>Taxus</taxon>
    </lineage>
</organism>
<dbReference type="PANTHER" id="PTHR23500">
    <property type="entry name" value="SOLUTE CARRIER FAMILY 2, FACILITATED GLUCOSE TRANSPORTER"/>
    <property type="match status" value="1"/>
</dbReference>
<dbReference type="GO" id="GO:0015293">
    <property type="term" value="F:symporter activity"/>
    <property type="evidence" value="ECO:0007669"/>
    <property type="project" value="UniProtKB-KW"/>
</dbReference>
<evidence type="ECO:0000256" key="4">
    <source>
        <dbReference type="ARBA" id="ARBA00022597"/>
    </source>
</evidence>
<feature type="transmembrane region" description="Helical" evidence="10">
    <location>
        <begin position="548"/>
        <end position="567"/>
    </location>
</feature>
<feature type="transmembrane region" description="Helical" evidence="10">
    <location>
        <begin position="331"/>
        <end position="353"/>
    </location>
</feature>
<evidence type="ECO:0000256" key="9">
    <source>
        <dbReference type="SAM" id="MobiDB-lite"/>
    </source>
</evidence>
<protein>
    <recommendedName>
        <fullName evidence="11">Major facilitator superfamily (MFS) profile domain-containing protein</fullName>
    </recommendedName>
</protein>
<name>A0AA38FV50_TAXCH</name>
<feature type="transmembrane region" description="Helical" evidence="10">
    <location>
        <begin position="29"/>
        <end position="49"/>
    </location>
</feature>
<feature type="compositionally biased region" description="Basic and acidic residues" evidence="9">
    <location>
        <begin position="1"/>
        <end position="14"/>
    </location>
</feature>
<comment type="subcellular location">
    <subcellularLocation>
        <location evidence="1">Membrane</location>
        <topology evidence="1">Multi-pass membrane protein</topology>
    </subcellularLocation>
</comment>
<keyword evidence="4" id="KW-0762">Sugar transport</keyword>
<dbReference type="PRINTS" id="PR00171">
    <property type="entry name" value="SUGRTRNSPORT"/>
</dbReference>
<keyword evidence="13" id="KW-1185">Reference proteome</keyword>
<evidence type="ECO:0000313" key="13">
    <source>
        <dbReference type="Proteomes" id="UP000824469"/>
    </source>
</evidence>
<dbReference type="Proteomes" id="UP000824469">
    <property type="component" value="Unassembled WGS sequence"/>
</dbReference>
<dbReference type="InterPro" id="IPR045262">
    <property type="entry name" value="STP/PLT_plant"/>
</dbReference>
<feature type="domain" description="Major facilitator superfamily (MFS) profile" evidence="11">
    <location>
        <begin position="543"/>
        <end position="797"/>
    </location>
</feature>
<feature type="transmembrane region" description="Helical" evidence="10">
    <location>
        <begin position="755"/>
        <end position="777"/>
    </location>
</feature>
<comment type="caution">
    <text evidence="12">The sequence shown here is derived from an EMBL/GenBank/DDBJ whole genome shotgun (WGS) entry which is preliminary data.</text>
</comment>
<feature type="transmembrane region" description="Helical" evidence="10">
    <location>
        <begin position="453"/>
        <end position="473"/>
    </location>
</feature>
<dbReference type="GO" id="GO:0015145">
    <property type="term" value="F:monosaccharide transmembrane transporter activity"/>
    <property type="evidence" value="ECO:0007669"/>
    <property type="project" value="InterPro"/>
</dbReference>
<feature type="transmembrane region" description="Helical" evidence="10">
    <location>
        <begin position="93"/>
        <end position="112"/>
    </location>
</feature>
<feature type="transmembrane region" description="Helical" evidence="10">
    <location>
        <begin position="293"/>
        <end position="319"/>
    </location>
</feature>
<feature type="transmembrane region" description="Helical" evidence="10">
    <location>
        <begin position="214"/>
        <end position="233"/>
    </location>
</feature>
<evidence type="ECO:0000256" key="7">
    <source>
        <dbReference type="ARBA" id="ARBA00022989"/>
    </source>
</evidence>
<feature type="transmembrane region" description="Helical" evidence="10">
    <location>
        <begin position="573"/>
        <end position="594"/>
    </location>
</feature>
<feature type="transmembrane region" description="Helical" evidence="10">
    <location>
        <begin position="182"/>
        <end position="202"/>
    </location>
</feature>
<feature type="transmembrane region" description="Helical" evidence="10">
    <location>
        <begin position="396"/>
        <end position="416"/>
    </location>
</feature>
<dbReference type="NCBIfam" id="TIGR00879">
    <property type="entry name" value="SP"/>
    <property type="match status" value="1"/>
</dbReference>
<dbReference type="Pfam" id="PF00083">
    <property type="entry name" value="Sugar_tr"/>
    <property type="match status" value="2"/>
</dbReference>
<keyword evidence="3" id="KW-0813">Transport</keyword>
<dbReference type="InterPro" id="IPR005829">
    <property type="entry name" value="Sugar_transporter_CS"/>
</dbReference>
<feature type="non-terminal residue" evidence="12">
    <location>
        <position position="1"/>
    </location>
</feature>
<feature type="transmembrane region" description="Helical" evidence="10">
    <location>
        <begin position="124"/>
        <end position="143"/>
    </location>
</feature>
<feature type="domain" description="Major facilitator superfamily (MFS) profile" evidence="11">
    <location>
        <begin position="36"/>
        <end position="541"/>
    </location>
</feature>
<evidence type="ECO:0000256" key="2">
    <source>
        <dbReference type="ARBA" id="ARBA00010992"/>
    </source>
</evidence>
<sequence length="797" mass="86179">MEGGGRVKMEEGRRISSGSVPADKKNEGVTALVVVACIIAATGGLIFGYDNGISGGVTSMDPFLRKFFPDIYKKMQLPPDSHTNAYCKFDSQILTTFTSSLFIAGLLATFVASHVTRAYGRKPSIFLGGVSVLIGAALNGGAVNVAMLIVGRIMLGIGIGFADQAVPLYLSEMAPRQMRGTLNMGFQLFVTVGASFASLTNYGTAKIHVWGWRLSLGLAFVPGLILTLGSMWLPETPNSLIQTQGIEQAKNMLQRIRGTSSIEDELQDLIEATQTSKMVKHPFRSIMQRKYRAYLVMVVAIPMFQQLTGINAVAFYAPLLFRTIGFKSNASLMSVALIGVVGLVATILSMVVVDKYGRRFLFLQGGLQMLISQIIIAVILGYKFESSGDGSISKGYAYLVVVLICIYVVGFAWSWGPLGWLVPSNKGGGRVNMEEGRRISSGSVPADKKYEGVTALVVGACIVAATGGLVFGYNNGISGGVTSMDPFLSKFFPDINRKMQLPPDAHTNAYCKFDSQILTTFTSSLFIAGLLATFMASHVTRAYGRKPSIFVGGVSVLMGAALNGGAVNVAMLIVGRIMLGIGIGFADQAVPLYLSEMAPRQMRGALNMGFQLFASVGFLFANLTNYGTAKIHVWGWRLSLGLAFVPGLILTLGSMWLPETPNSLIQTQGIEQAKDMLQKIRGKFSIEDELQDLIVATQNSKMETRPFQSIMQRKYRSYLVMVVAIPMFQQLTGINAVAFYAPVLFRTIGFKSNASLMSAVLIGMVGLVSTILSMVVVDKYGRRFLFLQGGLQMFISQ</sequence>
<feature type="transmembrane region" description="Helical" evidence="10">
    <location>
        <begin position="718"/>
        <end position="743"/>
    </location>
</feature>
<dbReference type="AlphaFoldDB" id="A0AA38FV50"/>
<dbReference type="InterPro" id="IPR020846">
    <property type="entry name" value="MFS_dom"/>
</dbReference>
<dbReference type="GO" id="GO:0016020">
    <property type="term" value="C:membrane"/>
    <property type="evidence" value="ECO:0007669"/>
    <property type="project" value="UniProtKB-SubCell"/>
</dbReference>
<dbReference type="InterPro" id="IPR036259">
    <property type="entry name" value="MFS_trans_sf"/>
</dbReference>
<feature type="transmembrane region" description="Helical" evidence="10">
    <location>
        <begin position="517"/>
        <end position="536"/>
    </location>
</feature>
<evidence type="ECO:0000256" key="5">
    <source>
        <dbReference type="ARBA" id="ARBA00022692"/>
    </source>
</evidence>
<evidence type="ECO:0000256" key="8">
    <source>
        <dbReference type="ARBA" id="ARBA00023136"/>
    </source>
</evidence>
<dbReference type="PROSITE" id="PS00217">
    <property type="entry name" value="SUGAR_TRANSPORT_2"/>
    <property type="match status" value="2"/>
</dbReference>
<proteinExistence type="inferred from homology"/>
<dbReference type="InterPro" id="IPR003663">
    <property type="entry name" value="Sugar/inositol_transpt"/>
</dbReference>
<keyword evidence="6" id="KW-0769">Symport</keyword>
<keyword evidence="5 10" id="KW-0812">Transmembrane</keyword>
<dbReference type="FunFam" id="1.20.1250.20:FF:000931">
    <property type="entry name" value="Sugar transport protein 3"/>
    <property type="match status" value="1"/>
</dbReference>
<evidence type="ECO:0000256" key="10">
    <source>
        <dbReference type="SAM" id="Phobius"/>
    </source>
</evidence>
<evidence type="ECO:0000259" key="11">
    <source>
        <dbReference type="PROSITE" id="PS50850"/>
    </source>
</evidence>
<dbReference type="PROSITE" id="PS50850">
    <property type="entry name" value="MFS"/>
    <property type="match status" value="2"/>
</dbReference>
<dbReference type="PROSITE" id="PS00216">
    <property type="entry name" value="SUGAR_TRANSPORT_1"/>
    <property type="match status" value="2"/>
</dbReference>
<accession>A0AA38FV50</accession>
<gene>
    <name evidence="12" type="ORF">KI387_026061</name>
</gene>